<dbReference type="SUPFAM" id="SSF55729">
    <property type="entry name" value="Acyl-CoA N-acyltransferases (Nat)"/>
    <property type="match status" value="1"/>
</dbReference>
<dbReference type="GO" id="GO:0016747">
    <property type="term" value="F:acyltransferase activity, transferring groups other than amino-acyl groups"/>
    <property type="evidence" value="ECO:0007669"/>
    <property type="project" value="InterPro"/>
</dbReference>
<dbReference type="Pfam" id="PF00583">
    <property type="entry name" value="Acetyltransf_1"/>
    <property type="match status" value="1"/>
</dbReference>
<reference evidence="4 5" key="1">
    <citation type="journal article" date="2013" name="Genome Announc.">
        <title>Draft Genome Sequence of an Alphaproteobacterium, Caenispirillum salinarum AK4(T), Isolated from a Solar Saltern.</title>
        <authorList>
            <person name="Khatri I."/>
            <person name="Singh A."/>
            <person name="Korpole S."/>
            <person name="Pinnaka A.K."/>
            <person name="Subramanian S."/>
        </authorList>
    </citation>
    <scope>NUCLEOTIDE SEQUENCE [LARGE SCALE GENOMIC DNA]</scope>
    <source>
        <strain evidence="4 5">AK4</strain>
    </source>
</reference>
<keyword evidence="2" id="KW-0012">Acyltransferase</keyword>
<evidence type="ECO:0000256" key="2">
    <source>
        <dbReference type="ARBA" id="ARBA00023315"/>
    </source>
</evidence>
<dbReference type="EMBL" id="ANHY01000013">
    <property type="protein sequence ID" value="EKV29133.1"/>
    <property type="molecule type" value="Genomic_DNA"/>
</dbReference>
<dbReference type="RefSeq" id="WP_009541098.1">
    <property type="nucleotide sequence ID" value="NZ_ANHY01000013.1"/>
</dbReference>
<dbReference type="InterPro" id="IPR050680">
    <property type="entry name" value="YpeA/RimI_acetyltransf"/>
</dbReference>
<dbReference type="STRING" id="1238182.C882_0440"/>
<keyword evidence="1 4" id="KW-0808">Transferase</keyword>
<proteinExistence type="predicted"/>
<keyword evidence="5" id="KW-1185">Reference proteome</keyword>
<comment type="caution">
    <text evidence="4">The sequence shown here is derived from an EMBL/GenBank/DDBJ whole genome shotgun (WGS) entry which is preliminary data.</text>
</comment>
<evidence type="ECO:0000256" key="1">
    <source>
        <dbReference type="ARBA" id="ARBA00022679"/>
    </source>
</evidence>
<dbReference type="Gene3D" id="3.40.630.30">
    <property type="match status" value="1"/>
</dbReference>
<sequence length="167" mass="18632">MHVFPDGQVAGFRLRPQRDQDDMPFLVSLMSSAREAERAFFPGDASHWRMLMDQQARAQTHHYRAAYPGASMDILEHDGQGAGRLCLHQRNDAILVLDIVIIPGLRGRGHGGAILRAVMDAAAGRGQAVRLHVIGHNPARRLYERLGFRTVGDDGLRLAMEWRALPH</sequence>
<evidence type="ECO:0000259" key="3">
    <source>
        <dbReference type="PROSITE" id="PS51186"/>
    </source>
</evidence>
<dbReference type="OrthoDB" id="7585366at2"/>
<dbReference type="eggNOG" id="COG0456">
    <property type="taxonomic scope" value="Bacteria"/>
</dbReference>
<dbReference type="AlphaFoldDB" id="K9HFE9"/>
<name>K9HFE9_9PROT</name>
<gene>
    <name evidence="4" type="ORF">C882_0440</name>
</gene>
<dbReference type="InterPro" id="IPR016181">
    <property type="entry name" value="Acyl_CoA_acyltransferase"/>
</dbReference>
<dbReference type="Proteomes" id="UP000009881">
    <property type="component" value="Unassembled WGS sequence"/>
</dbReference>
<dbReference type="CDD" id="cd04301">
    <property type="entry name" value="NAT_SF"/>
    <property type="match status" value="1"/>
</dbReference>
<protein>
    <submittedName>
        <fullName evidence="4">Acetyltransferase, GNAT family</fullName>
    </submittedName>
</protein>
<evidence type="ECO:0000313" key="4">
    <source>
        <dbReference type="EMBL" id="EKV29133.1"/>
    </source>
</evidence>
<feature type="domain" description="N-acetyltransferase" evidence="3">
    <location>
        <begin position="35"/>
        <end position="167"/>
    </location>
</feature>
<dbReference type="InterPro" id="IPR000182">
    <property type="entry name" value="GNAT_dom"/>
</dbReference>
<dbReference type="PANTHER" id="PTHR43420">
    <property type="entry name" value="ACETYLTRANSFERASE"/>
    <property type="match status" value="1"/>
</dbReference>
<organism evidence="4 5">
    <name type="scientific">Caenispirillum salinarum AK4</name>
    <dbReference type="NCBI Taxonomy" id="1238182"/>
    <lineage>
        <taxon>Bacteria</taxon>
        <taxon>Pseudomonadati</taxon>
        <taxon>Pseudomonadota</taxon>
        <taxon>Alphaproteobacteria</taxon>
        <taxon>Rhodospirillales</taxon>
        <taxon>Novispirillaceae</taxon>
        <taxon>Caenispirillum</taxon>
    </lineage>
</organism>
<accession>K9HFE9</accession>
<evidence type="ECO:0000313" key="5">
    <source>
        <dbReference type="Proteomes" id="UP000009881"/>
    </source>
</evidence>
<dbReference type="PROSITE" id="PS51186">
    <property type="entry name" value="GNAT"/>
    <property type="match status" value="1"/>
</dbReference>